<dbReference type="GO" id="GO:0005882">
    <property type="term" value="C:intermediate filament"/>
    <property type="evidence" value="ECO:0007669"/>
    <property type="project" value="UniProtKB-KW"/>
</dbReference>
<dbReference type="Proteomes" id="UP000534426">
    <property type="component" value="Unassembled WGS sequence"/>
</dbReference>
<comment type="similarity">
    <text evidence="1 3">Belongs to the avian keratin family.</text>
</comment>
<accession>A0A7K4LUN0</accession>
<keyword evidence="5" id="KW-1185">Reference proteome</keyword>
<reference evidence="4 5" key="1">
    <citation type="submission" date="2019-09" db="EMBL/GenBank/DDBJ databases">
        <title>Bird 10,000 Genomes (B10K) Project - Family phase.</title>
        <authorList>
            <person name="Zhang G."/>
        </authorList>
    </citation>
    <scope>NUCLEOTIDE SEQUENCE [LARGE SCALE GENOMIC DNA]</scope>
    <source>
        <strain evidence="4">B10K-MSB-37135</strain>
        <tissue evidence="4">Heart</tissue>
    </source>
</reference>
<dbReference type="EMBL" id="VWPW01022769">
    <property type="protein sequence ID" value="NWJ07639.1"/>
    <property type="molecule type" value="Genomic_DNA"/>
</dbReference>
<protein>
    <recommendedName>
        <fullName evidence="3">Keratin</fullName>
    </recommendedName>
</protein>
<feature type="non-terminal residue" evidence="4">
    <location>
        <position position="1"/>
    </location>
</feature>
<evidence type="ECO:0000256" key="2">
    <source>
        <dbReference type="ARBA" id="ARBA00022744"/>
    </source>
</evidence>
<comment type="subunit">
    <text evidence="3">The avian keratins (F-ker, S-ker, C-ker and B-ker) are a complex mixture of very similar polypeptides.</text>
</comment>
<comment type="caution">
    <text evidence="4">The sequence shown here is derived from an EMBL/GenBank/DDBJ whole genome shotgun (WGS) entry which is preliminary data.</text>
</comment>
<evidence type="ECO:0000256" key="3">
    <source>
        <dbReference type="RuleBase" id="RU364002"/>
    </source>
</evidence>
<organism evidence="4 5">
    <name type="scientific">Crypturellus undulatus</name>
    <dbReference type="NCBI Taxonomy" id="48396"/>
    <lineage>
        <taxon>Eukaryota</taxon>
        <taxon>Metazoa</taxon>
        <taxon>Chordata</taxon>
        <taxon>Craniata</taxon>
        <taxon>Vertebrata</taxon>
        <taxon>Euteleostomi</taxon>
        <taxon>Archelosauria</taxon>
        <taxon>Archosauria</taxon>
        <taxon>Dinosauria</taxon>
        <taxon>Saurischia</taxon>
        <taxon>Theropoda</taxon>
        <taxon>Coelurosauria</taxon>
        <taxon>Aves</taxon>
        <taxon>Palaeognathae</taxon>
        <taxon>Tinamiformes</taxon>
        <taxon>Tinamidae</taxon>
        <taxon>Crypturellus</taxon>
    </lineage>
</organism>
<dbReference type="PANTHER" id="PTHR31203:SF1">
    <property type="entry name" value="BETA-KERATIN-RELATED PROTEIN-RELATED"/>
    <property type="match status" value="1"/>
</dbReference>
<evidence type="ECO:0000313" key="4">
    <source>
        <dbReference type="EMBL" id="NWJ07639.1"/>
    </source>
</evidence>
<gene>
    <name evidence="4" type="primary">Krf1_3</name>
    <name evidence="4" type="ORF">CRYUND_R07228</name>
</gene>
<dbReference type="InterPro" id="IPR003461">
    <property type="entry name" value="Keratin"/>
</dbReference>
<name>A0A7K4LUN0_9AVES</name>
<proteinExistence type="inferred from homology"/>
<dbReference type="Pfam" id="PF02422">
    <property type="entry name" value="Keratin"/>
    <property type="match status" value="1"/>
</dbReference>
<evidence type="ECO:0000313" key="5">
    <source>
        <dbReference type="Proteomes" id="UP000534426"/>
    </source>
</evidence>
<sequence length="90" mass="9572">PAKMSGCHARPCGNEPCVRQCQASTVVIEPPPDQTHPQLLSSFPQNTTVESSISDAVGCIISCEGIPISSDCCDLSRFSSLYCGRRCPPC</sequence>
<keyword evidence="2 3" id="KW-0416">Keratin</keyword>
<dbReference type="GO" id="GO:0005200">
    <property type="term" value="F:structural constituent of cytoskeleton"/>
    <property type="evidence" value="ECO:0007669"/>
    <property type="project" value="InterPro"/>
</dbReference>
<evidence type="ECO:0000256" key="1">
    <source>
        <dbReference type="ARBA" id="ARBA00008702"/>
    </source>
</evidence>
<dbReference type="PANTHER" id="PTHR31203">
    <property type="entry name" value="BETA-KERATIN-RELATED PROTEIN-RELATED"/>
    <property type="match status" value="1"/>
</dbReference>
<dbReference type="AlphaFoldDB" id="A0A7K4LUN0"/>
<feature type="non-terminal residue" evidence="4">
    <location>
        <position position="90"/>
    </location>
</feature>